<comment type="caution">
    <text evidence="1">The sequence shown here is derived from an EMBL/GenBank/DDBJ whole genome shotgun (WGS) entry which is preliminary data.</text>
</comment>
<sequence length="107" mass="12394">MQAEEVTRVMLAHALKALGTTSDTYEMNQMLQATNSLLLKGGHNKTIARMLRNWALFLLPIANLFCRDNLQRLRLSDLSFHHMLNPYLDQLDKHGWFSDIHNIEMSI</sequence>
<dbReference type="Proteomes" id="UP000054988">
    <property type="component" value="Unassembled WGS sequence"/>
</dbReference>
<dbReference type="EMBL" id="LATX01002135">
    <property type="protein sequence ID" value="KTB33778.1"/>
    <property type="molecule type" value="Genomic_DNA"/>
</dbReference>
<evidence type="ECO:0000313" key="2">
    <source>
        <dbReference type="Proteomes" id="UP000054988"/>
    </source>
</evidence>
<gene>
    <name evidence="1" type="ORF">WG66_13632</name>
</gene>
<proteinExistence type="predicted"/>
<protein>
    <submittedName>
        <fullName evidence="1">Uncharacterized protein</fullName>
    </submittedName>
</protein>
<dbReference type="AlphaFoldDB" id="A0A0W0FC76"/>
<name>A0A0W0FC76_MONRR</name>
<organism evidence="1 2">
    <name type="scientific">Moniliophthora roreri</name>
    <name type="common">Frosty pod rot fungus</name>
    <name type="synonym">Monilia roreri</name>
    <dbReference type="NCBI Taxonomy" id="221103"/>
    <lineage>
        <taxon>Eukaryota</taxon>
        <taxon>Fungi</taxon>
        <taxon>Dikarya</taxon>
        <taxon>Basidiomycota</taxon>
        <taxon>Agaricomycotina</taxon>
        <taxon>Agaricomycetes</taxon>
        <taxon>Agaricomycetidae</taxon>
        <taxon>Agaricales</taxon>
        <taxon>Marasmiineae</taxon>
        <taxon>Marasmiaceae</taxon>
        <taxon>Moniliophthora</taxon>
    </lineage>
</organism>
<evidence type="ECO:0000313" key="1">
    <source>
        <dbReference type="EMBL" id="KTB33778.1"/>
    </source>
</evidence>
<accession>A0A0W0FC76</accession>
<reference evidence="1 2" key="1">
    <citation type="submission" date="2015-12" db="EMBL/GenBank/DDBJ databases">
        <title>Draft genome sequence of Moniliophthora roreri, the causal agent of frosty pod rot of cacao.</title>
        <authorList>
            <person name="Aime M.C."/>
            <person name="Diaz-Valderrama J.R."/>
            <person name="Kijpornyongpan T."/>
            <person name="Phillips-Mora W."/>
        </authorList>
    </citation>
    <scope>NUCLEOTIDE SEQUENCE [LARGE SCALE GENOMIC DNA]</scope>
    <source>
        <strain evidence="1 2">MCA 2952</strain>
    </source>
</reference>